<feature type="repeat" description="ANK" evidence="3">
    <location>
        <begin position="1284"/>
        <end position="1316"/>
    </location>
</feature>
<dbReference type="STRING" id="253628.A0A0D2ADK8"/>
<dbReference type="EMBL" id="KN847539">
    <property type="protein sequence ID" value="KIW05058.1"/>
    <property type="molecule type" value="Genomic_DNA"/>
</dbReference>
<feature type="repeat" description="ANK" evidence="3">
    <location>
        <begin position="812"/>
        <end position="844"/>
    </location>
</feature>
<feature type="repeat" description="ANK" evidence="3">
    <location>
        <begin position="1104"/>
        <end position="1136"/>
    </location>
</feature>
<dbReference type="Gene3D" id="3.40.50.300">
    <property type="entry name" value="P-loop containing nucleotide triphosphate hydrolases"/>
    <property type="match status" value="1"/>
</dbReference>
<dbReference type="PROSITE" id="PS50297">
    <property type="entry name" value="ANK_REP_REGION"/>
    <property type="match status" value="10"/>
</dbReference>
<feature type="signal peptide" evidence="4">
    <location>
        <begin position="1"/>
        <end position="16"/>
    </location>
</feature>
<feature type="repeat" description="ANK" evidence="3">
    <location>
        <begin position="1319"/>
        <end position="1351"/>
    </location>
</feature>
<feature type="repeat" description="ANK" evidence="3">
    <location>
        <begin position="1137"/>
        <end position="1169"/>
    </location>
</feature>
<keyword evidence="1" id="KW-0677">Repeat</keyword>
<evidence type="ECO:0000313" key="7">
    <source>
        <dbReference type="Proteomes" id="UP000053259"/>
    </source>
</evidence>
<keyword evidence="2 3" id="KW-0040">ANK repeat</keyword>
<feature type="repeat" description="ANK" evidence="3">
    <location>
        <begin position="1036"/>
        <end position="1068"/>
    </location>
</feature>
<feature type="repeat" description="ANK" evidence="3">
    <location>
        <begin position="1603"/>
        <end position="1635"/>
    </location>
</feature>
<feature type="repeat" description="ANK" evidence="3">
    <location>
        <begin position="1392"/>
        <end position="1424"/>
    </location>
</feature>
<gene>
    <name evidence="6" type="ORF">PV09_04213</name>
</gene>
<dbReference type="RefSeq" id="XP_016214927.1">
    <property type="nucleotide sequence ID" value="XM_016357523.1"/>
</dbReference>
<feature type="repeat" description="ANK" evidence="3">
    <location>
        <begin position="1183"/>
        <end position="1215"/>
    </location>
</feature>
<dbReference type="Pfam" id="PF00023">
    <property type="entry name" value="Ank"/>
    <property type="match status" value="1"/>
</dbReference>
<feature type="repeat" description="ANK" evidence="3">
    <location>
        <begin position="1508"/>
        <end position="1536"/>
    </location>
</feature>
<feature type="domain" description="Nephrocystin 3-like N-terminal" evidence="5">
    <location>
        <begin position="188"/>
        <end position="353"/>
    </location>
</feature>
<dbReference type="PROSITE" id="PS50088">
    <property type="entry name" value="ANK_REPEAT"/>
    <property type="match status" value="15"/>
</dbReference>
<dbReference type="HOGENOM" id="CLU_000288_34_18_1"/>
<feature type="repeat" description="ANK" evidence="3">
    <location>
        <begin position="845"/>
        <end position="877"/>
    </location>
</feature>
<dbReference type="InterPro" id="IPR056884">
    <property type="entry name" value="NPHP3-like_N"/>
</dbReference>
<evidence type="ECO:0000256" key="1">
    <source>
        <dbReference type="ARBA" id="ARBA00022737"/>
    </source>
</evidence>
<dbReference type="PANTHER" id="PTHR24198">
    <property type="entry name" value="ANKYRIN REPEAT AND PROTEIN KINASE DOMAIN-CONTAINING PROTEIN"/>
    <property type="match status" value="1"/>
</dbReference>
<dbReference type="OrthoDB" id="1577640at2759"/>
<evidence type="ECO:0000313" key="6">
    <source>
        <dbReference type="EMBL" id="KIW05058.1"/>
    </source>
</evidence>
<feature type="chain" id="PRO_5002238328" description="Nephrocystin 3-like N-terminal domain-containing protein" evidence="4">
    <location>
        <begin position="17"/>
        <end position="1737"/>
    </location>
</feature>
<feature type="repeat" description="ANK" evidence="3">
    <location>
        <begin position="874"/>
        <end position="906"/>
    </location>
</feature>
<feature type="repeat" description="ANK" evidence="3">
    <location>
        <begin position="779"/>
        <end position="811"/>
    </location>
</feature>
<dbReference type="Pfam" id="PF24883">
    <property type="entry name" value="NPHP3_N"/>
    <property type="match status" value="1"/>
</dbReference>
<evidence type="ECO:0000256" key="2">
    <source>
        <dbReference type="ARBA" id="ARBA00023043"/>
    </source>
</evidence>
<organism evidence="6 7">
    <name type="scientific">Verruconis gallopava</name>
    <dbReference type="NCBI Taxonomy" id="253628"/>
    <lineage>
        <taxon>Eukaryota</taxon>
        <taxon>Fungi</taxon>
        <taxon>Dikarya</taxon>
        <taxon>Ascomycota</taxon>
        <taxon>Pezizomycotina</taxon>
        <taxon>Dothideomycetes</taxon>
        <taxon>Pleosporomycetidae</taxon>
        <taxon>Venturiales</taxon>
        <taxon>Sympoventuriaceae</taxon>
        <taxon>Verruconis</taxon>
    </lineage>
</organism>
<evidence type="ECO:0000259" key="5">
    <source>
        <dbReference type="Pfam" id="PF24883"/>
    </source>
</evidence>
<keyword evidence="7" id="KW-1185">Reference proteome</keyword>
<dbReference type="Gene3D" id="1.25.40.20">
    <property type="entry name" value="Ankyrin repeat-containing domain"/>
    <property type="match status" value="5"/>
</dbReference>
<dbReference type="GeneID" id="27312186"/>
<keyword evidence="4" id="KW-0732">Signal</keyword>
<feature type="repeat" description="ANK" evidence="3">
    <location>
        <begin position="1537"/>
        <end position="1569"/>
    </location>
</feature>
<dbReference type="InterPro" id="IPR002110">
    <property type="entry name" value="Ankyrin_rpt"/>
</dbReference>
<evidence type="ECO:0000256" key="3">
    <source>
        <dbReference type="PROSITE-ProRule" id="PRU00023"/>
    </source>
</evidence>
<protein>
    <recommendedName>
        <fullName evidence="5">Nephrocystin 3-like N-terminal domain-containing protein</fullName>
    </recommendedName>
</protein>
<dbReference type="InterPro" id="IPR027417">
    <property type="entry name" value="P-loop_NTPase"/>
</dbReference>
<dbReference type="Pfam" id="PF12796">
    <property type="entry name" value="Ank_2"/>
    <property type="match status" value="7"/>
</dbReference>
<evidence type="ECO:0000256" key="4">
    <source>
        <dbReference type="SAM" id="SignalP"/>
    </source>
</evidence>
<dbReference type="SUPFAM" id="SSF48403">
    <property type="entry name" value="Ankyrin repeat"/>
    <property type="match status" value="4"/>
</dbReference>
<dbReference type="SMART" id="SM00248">
    <property type="entry name" value="ANK"/>
    <property type="match status" value="26"/>
</dbReference>
<dbReference type="Proteomes" id="UP000053259">
    <property type="component" value="Unassembled WGS sequence"/>
</dbReference>
<reference evidence="6 7" key="1">
    <citation type="submission" date="2015-01" db="EMBL/GenBank/DDBJ databases">
        <title>The Genome Sequence of Ochroconis gallopava CBS43764.</title>
        <authorList>
            <consortium name="The Broad Institute Genomics Platform"/>
            <person name="Cuomo C."/>
            <person name="de Hoog S."/>
            <person name="Gorbushina A."/>
            <person name="Stielow B."/>
            <person name="Teixiera M."/>
            <person name="Abouelleil A."/>
            <person name="Chapman S.B."/>
            <person name="Priest M."/>
            <person name="Young S.K."/>
            <person name="Wortman J."/>
            <person name="Nusbaum C."/>
            <person name="Birren B."/>
        </authorList>
    </citation>
    <scope>NUCLEOTIDE SEQUENCE [LARGE SCALE GENOMIC DNA]</scope>
    <source>
        <strain evidence="6 7">CBS 43764</strain>
    </source>
</reference>
<dbReference type="InParanoid" id="A0A0D2ADK8"/>
<dbReference type="PANTHER" id="PTHR24198:SF165">
    <property type="entry name" value="ANKYRIN REPEAT-CONTAINING PROTEIN-RELATED"/>
    <property type="match status" value="1"/>
</dbReference>
<name>A0A0D2ADK8_9PEZI</name>
<proteinExistence type="predicted"/>
<sequence>MAEAATIIQLVQFSAAVVSCCYAYIQKAKNAPAEITAIIDELTAVRNILEQLQKIAQNPHDERYSILKSLGRPNGAFPSALDTLAELETRIKILTDASGLRKRLQWPLESRGVDKLLERISALKADFYLALAGDISTGVDRVEDAVEEISGKLDDLKSAEEKQKILSWLSGPDPSVTYNNARAKREPGTCEWLLKADEFQSWFTRGGQLLWLHGFPGAGKTFLSTAVIEYLKNQHSNTPCTIAYYYFDFRNTLNQSASGLLCSIIQQICQHRKSTPPALSELYEECRGGSPSNEQLIDVLKTLAIASSRIFMVVDALDECPGQDTSEREYVLALLEELKNLGANQLSVYVASRPETDIKERMKQICDIEVDVHLTSINNDIRLHVRSCLSKKDDKLNRWPPNIKQEIEDKLMEKAGGMFRWAACQLAELRKCLKPAQIRAELNKLPKTLDETYARILSNVPEMYRSELRAALIFLAFSARPMTIQEIAEATSINVANQSFSVDDRFCDAYDLLEICSSLVSLTEIPKNGDSPFRREGVWYSNSIWNDPTWKVLQFAHFSVKEYLLAERTQGVLPKISIVNEALAHEYITKACLIYLLEFNGGKRLLERDFKAFPLLAYSALYWSNHFSSIRGDERDDSIKLLLLRLFDPNNQNHLLNLLNLYDPQHWRNELSMGATKRSTKDFQPPLYYASYYGLVPVVKALIETIQEDENQLEVLNLALVGASRGGQPEVIDILLASGADVKATICGDLLKDAAESGVPDAVKKLIDAGAPVKDGELYEGDALHTACITGQSESVQLLLDHGFDMHKRSQRYGTPLSAALLKNHQETVKVLMCNGADVNFPAEGGWNPLAVAAEHSCPELVRLLLEKGAKIAPMSNPLAEAAKRGDLDVVKLLLKHGANINGFTDDFYGTALKGAIQSRNTELLDFVLQAGADIHQRGGDEMYPVDMAIFSGNVAAAEKLLNLGATFGPQALEEALDFSFKYHLVPILLAKGANPNEEHEKFGSILQYAIARSDFEQVRHLVEAGADVNGLQGQEGGQPLQMAAAKGDEKLVRLLLDRGASVNPDQLYGEYGDPLSAAVWCGHDVIVDILLDAGAALDRSGENYNPPLHGAAKGGNLKMVQHLMNKGAPVNLVSGSFSTALRAAISYGHIEIVSFLLDCGADLNFMSKGHHSTKFFQYSDQDTISALDTAVATNDILVVQLLLDRGLSINASEEAAVKSLNFALRMSGIHMLEFLISKGIDVVRFGGKAFGLDWWPNNCQIFAKTKIMVARGAQLPLDAKDGEGRPFLLVALDRPDYDLFEYLLNRGADPNVTERGDLRGSALNIAVEQRRIDIIENLLAKGADVNLSAGYWGSPFVNVIAKGDEELYQLFLAHGADVNPKVDEKSISATTLGTPLEVAISKGYYDIAHDLIDRGADVHNSLAYGSLLVPALNSVGVGQPALIRRLLSLHADVNACDREREGESSFTLRQTPLQAAVRAKNNDMISLLIEHGANINPEEPSGTYGYPLQAAAHYGYVEQIRFLIDRGASLNAVGGKFGTALQAAAAEGSDAVIKMLLDAGADAMIEGGCYGSALQAASWLGVYRQVKLLLELGVPVNTQSGKYGNPLAAAAKRANRDVVELLLAAGADVNLEGGKYGTPLQAACCSKGSSAKRFGKGIIELFIEKGADLNPKASGKYGSPIQAAACHSRSYVDILISHGANPNVQGGKYGSAIAAAQATKAFDTERLLARHLASNG</sequence>
<feature type="repeat" description="ANK" evidence="3">
    <location>
        <begin position="1469"/>
        <end position="1501"/>
    </location>
</feature>
<dbReference type="InterPro" id="IPR036770">
    <property type="entry name" value="Ankyrin_rpt-contain_sf"/>
</dbReference>
<dbReference type="SUPFAM" id="SSF52540">
    <property type="entry name" value="P-loop containing nucleoside triphosphate hydrolases"/>
    <property type="match status" value="1"/>
</dbReference>
<accession>A0A0D2ADK8</accession>
<dbReference type="VEuPathDB" id="FungiDB:PV09_04213"/>